<comment type="subcellular location">
    <subcellularLocation>
        <location evidence="1">Nucleus</location>
    </subcellularLocation>
</comment>
<reference evidence="7" key="1">
    <citation type="submission" date="2023-01" db="EMBL/GenBank/DDBJ databases">
        <authorList>
            <person name="Piombo E."/>
        </authorList>
    </citation>
    <scope>NUCLEOTIDE SEQUENCE</scope>
</reference>
<dbReference type="SMART" id="SM00320">
    <property type="entry name" value="WD40"/>
    <property type="match status" value="5"/>
</dbReference>
<dbReference type="EMBL" id="CABFNP030001299">
    <property type="protein sequence ID" value="CAI6098445.1"/>
    <property type="molecule type" value="Genomic_DNA"/>
</dbReference>
<keyword evidence="8" id="KW-1185">Reference proteome</keyword>
<dbReference type="AlphaFoldDB" id="A0AA35QAH5"/>
<feature type="repeat" description="WD" evidence="5">
    <location>
        <begin position="536"/>
        <end position="586"/>
    </location>
</feature>
<dbReference type="PANTHER" id="PTHR22846:SF2">
    <property type="entry name" value="F-BOX-LIKE_WD REPEAT-CONTAINING PROTEIN EBI"/>
    <property type="match status" value="1"/>
</dbReference>
<feature type="compositionally biased region" description="Basic and acidic residues" evidence="6">
    <location>
        <begin position="232"/>
        <end position="244"/>
    </location>
</feature>
<dbReference type="Gene3D" id="2.130.10.10">
    <property type="entry name" value="YVTN repeat-like/Quinoprotein amine dehydrogenase"/>
    <property type="match status" value="1"/>
</dbReference>
<dbReference type="Gene3D" id="1.20.960.30">
    <property type="match status" value="1"/>
</dbReference>
<keyword evidence="4" id="KW-0539">Nucleus</keyword>
<dbReference type="Pfam" id="PF00400">
    <property type="entry name" value="WD40"/>
    <property type="match status" value="1"/>
</dbReference>
<evidence type="ECO:0000256" key="5">
    <source>
        <dbReference type="PROSITE-ProRule" id="PRU00221"/>
    </source>
</evidence>
<sequence length="679" mass="74026">MVVKEFIDSDRVNFLVWRFVPPGALDRDLSPLHSNSPSPSSCPVLSLSAATMPLALCLPPASLVTAVPELIWRYFTDSNADYRETAAKFQKEWHIKEPHQQFPFAPHVKGHALVSIINRGLLYHALERQHIANQLSRGANLEHDLLDFGIFGPLVTQPPAQIEDVGAALERASITKPATVTAPPSEDLEINRKRHQQQLPNGSPIKRQRLSNSSENGLDAGAGTTPMDVDTQEGHQQQHHEDNHAYPSPLEGEQATTPMVHTDGPEQGTQVDKVEELLPDTTFIRLGNDSLSSIESDDMVNGNNAPILLQCEWSPKDPTLLAAAGTDALARVWSIPRGYAPDRKLPNGYVSPDGLPLLDPETPSNTTVTALAWATDGLNLAVAVDMRSKAAINICSSDGMLLQTLTVSEPPVVKLAWSPQSTSLLSISPEKTGAIVTVYESSTGAAKSYVIPGYDTTANSLDATWISENEFLLGGGDMFVCLRVGEASIDLVRKFETRQDDSFRQVLYDPLTKITATSSEKGLLDLWDEAGQRKSITAHRGPITTMAWQPLSPTQARADDERLIATGGEDCAILIWNARRPESKTKCFLTMGSPIVRLAFTPDGAFIAGATATQVLIWKVENTAVPRATWTRPSHAGWSSPKENSESEEEDEHCLCWDASGQKLAYGSNSRLAVINFSR</sequence>
<organism evidence="7 8">
    <name type="scientific">Clonostachys chloroleuca</name>
    <dbReference type="NCBI Taxonomy" id="1926264"/>
    <lineage>
        <taxon>Eukaryota</taxon>
        <taxon>Fungi</taxon>
        <taxon>Dikarya</taxon>
        <taxon>Ascomycota</taxon>
        <taxon>Pezizomycotina</taxon>
        <taxon>Sordariomycetes</taxon>
        <taxon>Hypocreomycetidae</taxon>
        <taxon>Hypocreales</taxon>
        <taxon>Bionectriaceae</taxon>
        <taxon>Clonostachys</taxon>
    </lineage>
</organism>
<dbReference type="PROSITE" id="PS50082">
    <property type="entry name" value="WD_REPEATS_2"/>
    <property type="match status" value="1"/>
</dbReference>
<evidence type="ECO:0000256" key="4">
    <source>
        <dbReference type="ARBA" id="ARBA00023242"/>
    </source>
</evidence>
<evidence type="ECO:0000313" key="7">
    <source>
        <dbReference type="EMBL" id="CAI6098445.1"/>
    </source>
</evidence>
<evidence type="ECO:0000256" key="2">
    <source>
        <dbReference type="ARBA" id="ARBA00022574"/>
    </source>
</evidence>
<dbReference type="InterPro" id="IPR015943">
    <property type="entry name" value="WD40/YVTN_repeat-like_dom_sf"/>
</dbReference>
<keyword evidence="2 5" id="KW-0853">WD repeat</keyword>
<gene>
    <name evidence="7" type="ORF">CCHLO57077_00002442</name>
</gene>
<dbReference type="InterPro" id="IPR001680">
    <property type="entry name" value="WD40_rpt"/>
</dbReference>
<dbReference type="PANTHER" id="PTHR22846">
    <property type="entry name" value="WD40 REPEAT PROTEIN"/>
    <property type="match status" value="1"/>
</dbReference>
<protein>
    <submittedName>
        <fullName evidence="7">Uncharacterized protein</fullName>
    </submittedName>
</protein>
<dbReference type="Proteomes" id="UP001160390">
    <property type="component" value="Unassembled WGS sequence"/>
</dbReference>
<feature type="region of interest" description="Disordered" evidence="6">
    <location>
        <begin position="195"/>
        <end position="268"/>
    </location>
</feature>
<comment type="caution">
    <text evidence="7">The sequence shown here is derived from an EMBL/GenBank/DDBJ whole genome shotgun (WGS) entry which is preliminary data.</text>
</comment>
<dbReference type="GO" id="GO:0006357">
    <property type="term" value="P:regulation of transcription by RNA polymerase II"/>
    <property type="evidence" value="ECO:0007669"/>
    <property type="project" value="TreeGrafter"/>
</dbReference>
<dbReference type="GO" id="GO:0003714">
    <property type="term" value="F:transcription corepressor activity"/>
    <property type="evidence" value="ECO:0007669"/>
    <property type="project" value="InterPro"/>
</dbReference>
<evidence type="ECO:0000256" key="6">
    <source>
        <dbReference type="SAM" id="MobiDB-lite"/>
    </source>
</evidence>
<proteinExistence type="predicted"/>
<keyword evidence="3" id="KW-0677">Repeat</keyword>
<name>A0AA35QAH5_9HYPO</name>
<evidence type="ECO:0000313" key="8">
    <source>
        <dbReference type="Proteomes" id="UP001160390"/>
    </source>
</evidence>
<dbReference type="SUPFAM" id="SSF50978">
    <property type="entry name" value="WD40 repeat-like"/>
    <property type="match status" value="1"/>
</dbReference>
<dbReference type="InterPro" id="IPR045183">
    <property type="entry name" value="Ebi-like"/>
</dbReference>
<accession>A0AA35QAH5</accession>
<dbReference type="InterPro" id="IPR036322">
    <property type="entry name" value="WD40_repeat_dom_sf"/>
</dbReference>
<dbReference type="GO" id="GO:0034967">
    <property type="term" value="C:Set3 complex"/>
    <property type="evidence" value="ECO:0007669"/>
    <property type="project" value="TreeGrafter"/>
</dbReference>
<evidence type="ECO:0000256" key="1">
    <source>
        <dbReference type="ARBA" id="ARBA00004123"/>
    </source>
</evidence>
<evidence type="ECO:0000256" key="3">
    <source>
        <dbReference type="ARBA" id="ARBA00022737"/>
    </source>
</evidence>